<comment type="caution">
    <text evidence="3">The sequence shown here is derived from an EMBL/GenBank/DDBJ whole genome shotgun (WGS) entry which is preliminary data.</text>
</comment>
<keyword evidence="1" id="KW-1133">Transmembrane helix</keyword>
<dbReference type="InterPro" id="IPR011674">
    <property type="entry name" value="DUF1616"/>
</dbReference>
<evidence type="ECO:0000256" key="1">
    <source>
        <dbReference type="SAM" id="Phobius"/>
    </source>
</evidence>
<keyword evidence="1" id="KW-0812">Transmembrane</keyword>
<name>M0CLT7_9EURY</name>
<dbReference type="eggNOG" id="arCOG02884">
    <property type="taxonomic scope" value="Archaea"/>
</dbReference>
<dbReference type="STRING" id="797114.C475_13362"/>
<feature type="transmembrane region" description="Helical" evidence="1">
    <location>
        <begin position="79"/>
        <end position="97"/>
    </location>
</feature>
<keyword evidence="1" id="KW-0472">Membrane</keyword>
<reference evidence="3 4" key="1">
    <citation type="journal article" date="2014" name="PLoS Genet.">
        <title>Phylogenetically driven sequencing of extremely halophilic archaea reveals strategies for static and dynamic osmo-response.</title>
        <authorList>
            <person name="Becker E.A."/>
            <person name="Seitzer P.M."/>
            <person name="Tritt A."/>
            <person name="Larsen D."/>
            <person name="Krusor M."/>
            <person name="Yao A.I."/>
            <person name="Wu D."/>
            <person name="Madern D."/>
            <person name="Eisen J.A."/>
            <person name="Darling A.E."/>
            <person name="Facciotti M.T."/>
        </authorList>
    </citation>
    <scope>NUCLEOTIDE SEQUENCE [LARGE SCALE GENOMIC DNA]</scope>
    <source>
        <strain evidence="3 4">2-9-1</strain>
    </source>
</reference>
<keyword evidence="4" id="KW-1185">Reference proteome</keyword>
<feature type="transmembrane region" description="Helical" evidence="1">
    <location>
        <begin position="36"/>
        <end position="59"/>
    </location>
</feature>
<accession>M0CLT7</accession>
<feature type="transmembrane region" description="Helical" evidence="1">
    <location>
        <begin position="109"/>
        <end position="126"/>
    </location>
</feature>
<sequence>MSESSQAETGNADLLAAAGVALVALAVALVPGVPPAVGLVVGVPFVLLVPGYALVAAVFPRAGETTPRGEGSVSWASRLALSVGGSVVAVGAVSGALDFTVWGFARESVTVGLAAFTVLAATVARYRRARVPAGARVTVTAEAVGTRLRSIVVGDGVAGAALTVLVLAAAVGAAGVVAEEANSTAETTELFIVGSGPDDQPAAGAHPTNLTVGRPSDVTVGVGVSGPESLDGTVVGHLERVAVEGDTVRVTRQREVARFDVSVAPGDRSLVEHAVTPTRTGDRLRLTYRLYPDGTDRPIREAHVWVGVAPS</sequence>
<gene>
    <name evidence="3" type="ORF">C475_13362</name>
</gene>
<evidence type="ECO:0000313" key="3">
    <source>
        <dbReference type="EMBL" id="ELZ24240.1"/>
    </source>
</evidence>
<dbReference type="RefSeq" id="WP_006884344.1">
    <property type="nucleotide sequence ID" value="NZ_AOIU01000031.1"/>
</dbReference>
<evidence type="ECO:0000259" key="2">
    <source>
        <dbReference type="Pfam" id="PF07760"/>
    </source>
</evidence>
<dbReference type="EMBL" id="AOIU01000031">
    <property type="protein sequence ID" value="ELZ24240.1"/>
    <property type="molecule type" value="Genomic_DNA"/>
</dbReference>
<proteinExistence type="predicted"/>
<dbReference type="PATRIC" id="fig|797114.5.peg.2714"/>
<dbReference type="OrthoDB" id="82282at2157"/>
<dbReference type="AlphaFoldDB" id="M0CLT7"/>
<organism evidence="3 4">
    <name type="scientific">Halosimplex carlsbadense 2-9-1</name>
    <dbReference type="NCBI Taxonomy" id="797114"/>
    <lineage>
        <taxon>Archaea</taxon>
        <taxon>Methanobacteriati</taxon>
        <taxon>Methanobacteriota</taxon>
        <taxon>Stenosarchaea group</taxon>
        <taxon>Halobacteria</taxon>
        <taxon>Halobacteriales</taxon>
        <taxon>Haloarculaceae</taxon>
        <taxon>Halosimplex</taxon>
    </lineage>
</organism>
<evidence type="ECO:0000313" key="4">
    <source>
        <dbReference type="Proteomes" id="UP000011626"/>
    </source>
</evidence>
<dbReference type="Proteomes" id="UP000011626">
    <property type="component" value="Unassembled WGS sequence"/>
</dbReference>
<feature type="transmembrane region" description="Helical" evidence="1">
    <location>
        <begin position="157"/>
        <end position="178"/>
    </location>
</feature>
<feature type="transmembrane region" description="Helical" evidence="1">
    <location>
        <begin position="12"/>
        <end position="30"/>
    </location>
</feature>
<feature type="domain" description="DUF1616" evidence="2">
    <location>
        <begin position="20"/>
        <end position="306"/>
    </location>
</feature>
<dbReference type="Pfam" id="PF07760">
    <property type="entry name" value="DUF1616"/>
    <property type="match status" value="1"/>
</dbReference>
<protein>
    <recommendedName>
        <fullName evidence="2">DUF1616 domain-containing protein</fullName>
    </recommendedName>
</protein>